<feature type="non-terminal residue" evidence="1">
    <location>
        <position position="336"/>
    </location>
</feature>
<evidence type="ECO:0000313" key="1">
    <source>
        <dbReference type="EMBL" id="AAF90185.1"/>
    </source>
</evidence>
<protein>
    <submittedName>
        <fullName evidence="1">CLG1 cyclin-like protein</fullName>
    </submittedName>
</protein>
<reference evidence="1" key="1">
    <citation type="submission" date="2000-06" db="EMBL/GenBank/DDBJ databases">
        <title>Genes Differentially Expressed by Histoplasma capsulatum during Infection of Murine Macrophages.</title>
        <authorList>
            <person name="Colonna-Romano S."/>
            <person name="Geymonat M."/>
            <person name="Nicolaus G."/>
            <person name="Franco A."/>
            <person name="Steinberg T."/>
            <person name="Maresca B."/>
        </authorList>
    </citation>
    <scope>NUCLEOTIDE SEQUENCE</scope>
</reference>
<dbReference type="InterPro" id="IPR013922">
    <property type="entry name" value="Cyclin_PHO80-like"/>
</dbReference>
<dbReference type="GO" id="GO:0000307">
    <property type="term" value="C:cyclin-dependent protein kinase holoenzyme complex"/>
    <property type="evidence" value="ECO:0007669"/>
    <property type="project" value="TreeGrafter"/>
</dbReference>
<dbReference type="Pfam" id="PF08613">
    <property type="entry name" value="Cyclin"/>
    <property type="match status" value="1"/>
</dbReference>
<dbReference type="CDD" id="cd20557">
    <property type="entry name" value="CYCLIN_ScPCL1-like"/>
    <property type="match status" value="1"/>
</dbReference>
<dbReference type="GO" id="GO:0019901">
    <property type="term" value="F:protein kinase binding"/>
    <property type="evidence" value="ECO:0007669"/>
    <property type="project" value="InterPro"/>
</dbReference>
<sequence>SNTATSATSLAAIVSKAPLYSIGHFHPSYVPGVSVPSTLSVRSGFSLQSSSHKQSDSQRTITQHRLAAPQYNSYRRATLDFYWPAYQSLPSAAPQSPSQNRYEPSPDVAFNPNQEQYGDTLNVSNACQNLSLLPQANNSNFSSQASKHPVAVTNVETSSATSTTMTDATLPQNIAMCSLNNLEERLTAQPRSNMEMEQQSLYTGQPSSINHSKGSLMAEFIAQITCKLFAAWFNNPQMPSLANILPRSPFLTPEVVTPIGFRKWVITISPTTQVSQNVAILALLFIYRLKKSQPVVRGKPRTEFRLMTTALMIRNKFLDDNTYTNKTWAQEVGFSV</sequence>
<feature type="non-terminal residue" evidence="1">
    <location>
        <position position="1"/>
    </location>
</feature>
<dbReference type="GO" id="GO:0016538">
    <property type="term" value="F:cyclin-dependent protein serine/threonine kinase regulator activity"/>
    <property type="evidence" value="ECO:0007669"/>
    <property type="project" value="TreeGrafter"/>
</dbReference>
<dbReference type="EMBL" id="AF280093">
    <property type="protein sequence ID" value="AAF90185.1"/>
    <property type="molecule type" value="Genomic_DNA"/>
</dbReference>
<dbReference type="AlphaFoldDB" id="Q9P425"/>
<proteinExistence type="predicted"/>
<dbReference type="GO" id="GO:0005634">
    <property type="term" value="C:nucleus"/>
    <property type="evidence" value="ECO:0007669"/>
    <property type="project" value="TreeGrafter"/>
</dbReference>
<organism evidence="1">
    <name type="scientific">Ajellomyces capsulatus</name>
    <name type="common">Darling's disease fungus</name>
    <name type="synonym">Histoplasma capsulatum</name>
    <dbReference type="NCBI Taxonomy" id="5037"/>
    <lineage>
        <taxon>Eukaryota</taxon>
        <taxon>Fungi</taxon>
        <taxon>Dikarya</taxon>
        <taxon>Ascomycota</taxon>
        <taxon>Pezizomycotina</taxon>
        <taxon>Eurotiomycetes</taxon>
        <taxon>Eurotiomycetidae</taxon>
        <taxon>Onygenales</taxon>
        <taxon>Ajellomycetaceae</taxon>
        <taxon>Histoplasma</taxon>
    </lineage>
</organism>
<accession>Q9P425</accession>
<dbReference type="Gene3D" id="1.10.472.10">
    <property type="entry name" value="Cyclin-like"/>
    <property type="match status" value="1"/>
</dbReference>
<dbReference type="PANTHER" id="PTHR15615:SF27">
    <property type="entry name" value="PHO85 CYCLIN CLG1"/>
    <property type="match status" value="1"/>
</dbReference>
<keyword evidence="1" id="KW-0195">Cyclin</keyword>
<dbReference type="PANTHER" id="PTHR15615">
    <property type="match status" value="1"/>
</dbReference>
<name>Q9P425_AJECA</name>